<dbReference type="InterPro" id="IPR029063">
    <property type="entry name" value="SAM-dependent_MTases_sf"/>
</dbReference>
<accession>A0A2M8NYP0</accession>
<dbReference type="NCBIfam" id="TIGR00406">
    <property type="entry name" value="prmA"/>
    <property type="match status" value="1"/>
</dbReference>
<feature type="binding site" evidence="6">
    <location>
        <position position="150"/>
    </location>
    <ligand>
        <name>S-adenosyl-L-methionine</name>
        <dbReference type="ChEBI" id="CHEBI:59789"/>
    </ligand>
</feature>
<comment type="similarity">
    <text evidence="1 6">Belongs to the methyltransferase superfamily. PrmA family.</text>
</comment>
<dbReference type="InterPro" id="IPR004498">
    <property type="entry name" value="Ribosomal_PrmA_MeTrfase"/>
</dbReference>
<evidence type="ECO:0000256" key="4">
    <source>
        <dbReference type="ARBA" id="ARBA00022679"/>
    </source>
</evidence>
<dbReference type="HAMAP" id="MF_00735">
    <property type="entry name" value="Methyltr_PrmA"/>
    <property type="match status" value="1"/>
</dbReference>
<feature type="binding site" evidence="6">
    <location>
        <position position="195"/>
    </location>
    <ligand>
        <name>S-adenosyl-L-methionine</name>
        <dbReference type="ChEBI" id="CHEBI:59789"/>
    </ligand>
</feature>
<organism evidence="7 8">
    <name type="scientific">Candidatus Thermofonsia Clade 1 bacterium</name>
    <dbReference type="NCBI Taxonomy" id="2364210"/>
    <lineage>
        <taxon>Bacteria</taxon>
        <taxon>Bacillati</taxon>
        <taxon>Chloroflexota</taxon>
        <taxon>Candidatus Thermofontia</taxon>
        <taxon>Candidatus Thermofonsia Clade 1</taxon>
    </lineage>
</organism>
<protein>
    <recommendedName>
        <fullName evidence="6">Ribosomal protein L11 methyltransferase</fullName>
        <shortName evidence="6">L11 Mtase</shortName>
        <ecNumber evidence="6">2.1.1.-</ecNumber>
    </recommendedName>
</protein>
<name>A0A2M8NYP0_9CHLR</name>
<evidence type="ECO:0000313" key="8">
    <source>
        <dbReference type="Proteomes" id="UP000228921"/>
    </source>
</evidence>
<keyword evidence="5 6" id="KW-0949">S-adenosyl-L-methionine</keyword>
<dbReference type="GO" id="GO:0016279">
    <property type="term" value="F:protein-lysine N-methyltransferase activity"/>
    <property type="evidence" value="ECO:0007669"/>
    <property type="project" value="RHEA"/>
</dbReference>
<dbReference type="EC" id="2.1.1.-" evidence="6"/>
<dbReference type="Pfam" id="PF06325">
    <property type="entry name" value="PrmA"/>
    <property type="match status" value="1"/>
</dbReference>
<gene>
    <name evidence="6 7" type="primary">prmA</name>
    <name evidence="7" type="ORF">CUN51_07795</name>
</gene>
<evidence type="ECO:0000256" key="3">
    <source>
        <dbReference type="ARBA" id="ARBA00022603"/>
    </source>
</evidence>
<feature type="binding site" evidence="6">
    <location>
        <position position="173"/>
    </location>
    <ligand>
        <name>S-adenosyl-L-methionine</name>
        <dbReference type="ChEBI" id="CHEBI:59789"/>
    </ligand>
</feature>
<keyword evidence="2 6" id="KW-0963">Cytoplasm</keyword>
<dbReference type="Proteomes" id="UP000228921">
    <property type="component" value="Unassembled WGS sequence"/>
</dbReference>
<keyword evidence="7" id="KW-0687">Ribonucleoprotein</keyword>
<keyword evidence="7" id="KW-0689">Ribosomal protein</keyword>
<evidence type="ECO:0000256" key="6">
    <source>
        <dbReference type="HAMAP-Rule" id="MF_00735"/>
    </source>
</evidence>
<comment type="caution">
    <text evidence="7">The sequence shown here is derived from an EMBL/GenBank/DDBJ whole genome shotgun (WGS) entry which is preliminary data.</text>
</comment>
<dbReference type="GO" id="GO:0005840">
    <property type="term" value="C:ribosome"/>
    <property type="evidence" value="ECO:0007669"/>
    <property type="project" value="UniProtKB-KW"/>
</dbReference>
<comment type="function">
    <text evidence="6">Methylates ribosomal protein L11.</text>
</comment>
<dbReference type="PANTHER" id="PTHR43648">
    <property type="entry name" value="ELECTRON TRANSFER FLAVOPROTEIN BETA SUBUNIT LYSINE METHYLTRANSFERASE"/>
    <property type="match status" value="1"/>
</dbReference>
<dbReference type="PANTHER" id="PTHR43648:SF1">
    <property type="entry name" value="ELECTRON TRANSFER FLAVOPROTEIN BETA SUBUNIT LYSINE METHYLTRANSFERASE"/>
    <property type="match status" value="1"/>
</dbReference>
<dbReference type="Gene3D" id="3.40.50.150">
    <property type="entry name" value="Vaccinia Virus protein VP39"/>
    <property type="match status" value="1"/>
</dbReference>
<reference evidence="7 8" key="1">
    <citation type="submission" date="2017-11" db="EMBL/GenBank/DDBJ databases">
        <title>Evolution of Phototrophy in the Chloroflexi Phylum Driven by Horizontal Gene Transfer.</title>
        <authorList>
            <person name="Ward L.M."/>
            <person name="Hemp J."/>
            <person name="Shih P.M."/>
            <person name="Mcglynn S.E."/>
            <person name="Fischer W."/>
        </authorList>
    </citation>
    <scope>NUCLEOTIDE SEQUENCE [LARGE SCALE GENOMIC DNA]</scope>
    <source>
        <strain evidence="7">CP2_2F</strain>
    </source>
</reference>
<evidence type="ECO:0000256" key="1">
    <source>
        <dbReference type="ARBA" id="ARBA00009741"/>
    </source>
</evidence>
<dbReference type="CDD" id="cd02440">
    <property type="entry name" value="AdoMet_MTases"/>
    <property type="match status" value="1"/>
</dbReference>
<sequence>MRWIEVTLETDGEAAEAVAEVLRRYGHQGVAIEQVGFYIETWEDEVPPPDRLAVRAYLPDDEQAEAAKAQLEEALYQLNRLYAAVPTTPSYRVIDEQDWAEAWKANYHPLRIGRRITVRPLWIEVESAPDDVVIALDPGMAFGTGTHPSTQLVLEAAEDLLPERRGAHVLDLGCGSGILAIGAAKLGAGSIRALDTDPMAVRITLENAAANGVQGMISAEAGSLEQLRANGESFDLALVNILAKVIVTMCDQGLGEVIKPNGIGVFGGIIEEQADEVEAALIRTGLTPYKRRTSGDWVVIEARRTT</sequence>
<evidence type="ECO:0000256" key="5">
    <source>
        <dbReference type="ARBA" id="ARBA00022691"/>
    </source>
</evidence>
<evidence type="ECO:0000313" key="7">
    <source>
        <dbReference type="EMBL" id="PJF30416.1"/>
    </source>
</evidence>
<keyword evidence="4 6" id="KW-0808">Transferase</keyword>
<evidence type="ECO:0000256" key="2">
    <source>
        <dbReference type="ARBA" id="ARBA00022490"/>
    </source>
</evidence>
<dbReference type="SUPFAM" id="SSF53335">
    <property type="entry name" value="S-adenosyl-L-methionine-dependent methyltransferases"/>
    <property type="match status" value="1"/>
</dbReference>
<proteinExistence type="inferred from homology"/>
<comment type="subcellular location">
    <subcellularLocation>
        <location evidence="6">Cytoplasm</location>
    </subcellularLocation>
</comment>
<dbReference type="AlphaFoldDB" id="A0A2M8NYP0"/>
<dbReference type="EMBL" id="PGTK01000010">
    <property type="protein sequence ID" value="PJF30416.1"/>
    <property type="molecule type" value="Genomic_DNA"/>
</dbReference>
<dbReference type="GO" id="GO:0032259">
    <property type="term" value="P:methylation"/>
    <property type="evidence" value="ECO:0007669"/>
    <property type="project" value="UniProtKB-KW"/>
</dbReference>
<dbReference type="PIRSF" id="PIRSF000401">
    <property type="entry name" value="RPL11_MTase"/>
    <property type="match status" value="1"/>
</dbReference>
<dbReference type="GO" id="GO:0005737">
    <property type="term" value="C:cytoplasm"/>
    <property type="evidence" value="ECO:0007669"/>
    <property type="project" value="UniProtKB-SubCell"/>
</dbReference>
<comment type="catalytic activity">
    <reaction evidence="6">
        <text>L-lysyl-[protein] + 3 S-adenosyl-L-methionine = N(6),N(6),N(6)-trimethyl-L-lysyl-[protein] + 3 S-adenosyl-L-homocysteine + 3 H(+)</text>
        <dbReference type="Rhea" id="RHEA:54192"/>
        <dbReference type="Rhea" id="RHEA-COMP:9752"/>
        <dbReference type="Rhea" id="RHEA-COMP:13826"/>
        <dbReference type="ChEBI" id="CHEBI:15378"/>
        <dbReference type="ChEBI" id="CHEBI:29969"/>
        <dbReference type="ChEBI" id="CHEBI:57856"/>
        <dbReference type="ChEBI" id="CHEBI:59789"/>
        <dbReference type="ChEBI" id="CHEBI:61961"/>
    </reaction>
</comment>
<dbReference type="InterPro" id="IPR050078">
    <property type="entry name" value="Ribosomal_L11_MeTrfase_PrmA"/>
</dbReference>
<feature type="binding site" evidence="6">
    <location>
        <position position="240"/>
    </location>
    <ligand>
        <name>S-adenosyl-L-methionine</name>
        <dbReference type="ChEBI" id="CHEBI:59789"/>
    </ligand>
</feature>
<keyword evidence="3 6" id="KW-0489">Methyltransferase</keyword>